<organism evidence="4 5">
    <name type="scientific">Lacticaseibacillus camelliae DSM 22697 = JCM 13995</name>
    <dbReference type="NCBI Taxonomy" id="1423730"/>
    <lineage>
        <taxon>Bacteria</taxon>
        <taxon>Bacillati</taxon>
        <taxon>Bacillota</taxon>
        <taxon>Bacilli</taxon>
        <taxon>Lactobacillales</taxon>
        <taxon>Lactobacillaceae</taxon>
        <taxon>Lacticaseibacillus</taxon>
    </lineage>
</organism>
<comment type="caution">
    <text evidence="4">The sequence shown here is derived from an EMBL/GenBank/DDBJ whole genome shotgun (WGS) entry which is preliminary data.</text>
</comment>
<sequence>MKRRWQLFWIIEIALTMVLGYQIVTNPASWIGVVTGLVALFIGIKGHFWRSFWLVIGGVLLAVGIFINPMVWLILFVGLVGALFALSGKHGGRLPWQQKHYTAVHVVAPTPKSGTTTRHPWFGDATIGSSTYEWDDINLTVAAGDTIIDLGNTLLPEGDSTIVVRKGVGKTRILVPIGVGVMVDHSALAGVLSVDGAECGLHNQTVRQYSDDYDTATRRVHILTNVLIGDLEVLSV</sequence>
<evidence type="ECO:0000256" key="1">
    <source>
        <dbReference type="SAM" id="Phobius"/>
    </source>
</evidence>
<reference evidence="4 5" key="1">
    <citation type="journal article" date="2015" name="Genome Announc.">
        <title>Expanding the biotechnology potential of lactobacilli through comparative genomics of 213 strains and associated genera.</title>
        <authorList>
            <person name="Sun Z."/>
            <person name="Harris H.M."/>
            <person name="McCann A."/>
            <person name="Guo C."/>
            <person name="Argimon S."/>
            <person name="Zhang W."/>
            <person name="Yang X."/>
            <person name="Jeffery I.B."/>
            <person name="Cooney J.C."/>
            <person name="Kagawa T.F."/>
            <person name="Liu W."/>
            <person name="Song Y."/>
            <person name="Salvetti E."/>
            <person name="Wrobel A."/>
            <person name="Rasinkangas P."/>
            <person name="Parkhill J."/>
            <person name="Rea M.C."/>
            <person name="O'Sullivan O."/>
            <person name="Ritari J."/>
            <person name="Douillard F.P."/>
            <person name="Paul Ross R."/>
            <person name="Yang R."/>
            <person name="Briner A.E."/>
            <person name="Felis G.E."/>
            <person name="de Vos W.M."/>
            <person name="Barrangou R."/>
            <person name="Klaenhammer T.R."/>
            <person name="Caufield P.W."/>
            <person name="Cui Y."/>
            <person name="Zhang H."/>
            <person name="O'Toole P.W."/>
        </authorList>
    </citation>
    <scope>NUCLEOTIDE SEQUENCE [LARGE SCALE GENOMIC DNA]</scope>
    <source>
        <strain evidence="4 5">DSM 22697</strain>
    </source>
</reference>
<dbReference type="InterPro" id="IPR024425">
    <property type="entry name" value="LiaF-like_C"/>
</dbReference>
<dbReference type="STRING" id="1423730.FC75_GL001186"/>
<keyword evidence="1" id="KW-1133">Transmembrane helix</keyword>
<dbReference type="Proteomes" id="UP000050865">
    <property type="component" value="Unassembled WGS sequence"/>
</dbReference>
<dbReference type="InterPro" id="IPR047793">
    <property type="entry name" value="LiaF_C"/>
</dbReference>
<dbReference type="NCBIfam" id="NF040535">
    <property type="entry name" value="LiaF_C_term"/>
    <property type="match status" value="1"/>
</dbReference>
<dbReference type="PIRSF" id="PIRSF031509">
    <property type="entry name" value="Cell_wall_LiaF/YvqF"/>
    <property type="match status" value="1"/>
</dbReference>
<evidence type="ECO:0000259" key="3">
    <source>
        <dbReference type="Pfam" id="PF24661"/>
    </source>
</evidence>
<accession>A0A0R2FK89</accession>
<dbReference type="GO" id="GO:0016020">
    <property type="term" value="C:membrane"/>
    <property type="evidence" value="ECO:0007669"/>
    <property type="project" value="InterPro"/>
</dbReference>
<keyword evidence="1" id="KW-0812">Transmembrane</keyword>
<dbReference type="AlphaFoldDB" id="A0A0R2FK89"/>
<feature type="transmembrane region" description="Helical" evidence="1">
    <location>
        <begin position="7"/>
        <end position="24"/>
    </location>
</feature>
<protein>
    <submittedName>
        <fullName evidence="4">Membrane protein</fullName>
    </submittedName>
</protein>
<evidence type="ECO:0000313" key="4">
    <source>
        <dbReference type="EMBL" id="KRN24813.1"/>
    </source>
</evidence>
<dbReference type="Pfam" id="PF09922">
    <property type="entry name" value="LiaF-like_C"/>
    <property type="match status" value="1"/>
</dbReference>
<dbReference type="InterPro" id="IPR016975">
    <property type="entry name" value="Cell_wall_LiaF"/>
</dbReference>
<dbReference type="InterPro" id="IPR056066">
    <property type="entry name" value="DUF7649"/>
</dbReference>
<keyword evidence="1" id="KW-0472">Membrane</keyword>
<dbReference type="RefSeq" id="WP_225350795.1">
    <property type="nucleotide sequence ID" value="NZ_AYZJ01000022.1"/>
</dbReference>
<evidence type="ECO:0000259" key="2">
    <source>
        <dbReference type="Pfam" id="PF09922"/>
    </source>
</evidence>
<proteinExistence type="predicted"/>
<dbReference type="PATRIC" id="fig|1423730.4.peg.1241"/>
<evidence type="ECO:0000313" key="5">
    <source>
        <dbReference type="Proteomes" id="UP000050865"/>
    </source>
</evidence>
<name>A0A0R2FK89_9LACO</name>
<dbReference type="Pfam" id="PF24661">
    <property type="entry name" value="DUF7649"/>
    <property type="match status" value="1"/>
</dbReference>
<dbReference type="EMBL" id="AYZJ01000022">
    <property type="protein sequence ID" value="KRN24813.1"/>
    <property type="molecule type" value="Genomic_DNA"/>
</dbReference>
<feature type="domain" description="Cell wall-active antibiotics response LiaF-like C-terminal" evidence="2">
    <location>
        <begin position="121"/>
        <end position="233"/>
    </location>
</feature>
<feature type="domain" description="DUF7649" evidence="3">
    <location>
        <begin position="2"/>
        <end position="83"/>
    </location>
</feature>
<feature type="transmembrane region" description="Helical" evidence="1">
    <location>
        <begin position="30"/>
        <end position="48"/>
    </location>
</feature>
<gene>
    <name evidence="4" type="ORF">FC75_GL001186</name>
</gene>
<keyword evidence="5" id="KW-1185">Reference proteome</keyword>
<feature type="transmembrane region" description="Helical" evidence="1">
    <location>
        <begin position="60"/>
        <end position="86"/>
    </location>
</feature>